<dbReference type="SUPFAM" id="SSF46785">
    <property type="entry name" value="Winged helix' DNA-binding domain"/>
    <property type="match status" value="1"/>
</dbReference>
<dbReference type="Proteomes" id="UP000234331">
    <property type="component" value="Unassembled WGS sequence"/>
</dbReference>
<dbReference type="InterPro" id="IPR036388">
    <property type="entry name" value="WH-like_DNA-bd_sf"/>
</dbReference>
<protein>
    <submittedName>
        <fullName evidence="1">Regulatory protein MarR</fullName>
    </submittedName>
</protein>
<organism evidence="1 2">
    <name type="scientific">Frankia canadensis</name>
    <dbReference type="NCBI Taxonomy" id="1836972"/>
    <lineage>
        <taxon>Bacteria</taxon>
        <taxon>Bacillati</taxon>
        <taxon>Actinomycetota</taxon>
        <taxon>Actinomycetes</taxon>
        <taxon>Frankiales</taxon>
        <taxon>Frankiaceae</taxon>
        <taxon>Frankia</taxon>
    </lineage>
</organism>
<reference evidence="1 2" key="1">
    <citation type="submission" date="2017-06" db="EMBL/GenBank/DDBJ databases">
        <authorList>
            <person name="Kim H.J."/>
            <person name="Triplett B.A."/>
        </authorList>
    </citation>
    <scope>NUCLEOTIDE SEQUENCE [LARGE SCALE GENOMIC DNA]</scope>
    <source>
        <strain evidence="1">FRACA_ARgP5</strain>
    </source>
</reference>
<dbReference type="InterPro" id="IPR036390">
    <property type="entry name" value="WH_DNA-bd_sf"/>
</dbReference>
<name>A0A2I2KI20_9ACTN</name>
<sequence length="78" mass="8939">MTAMLQVLAGHELIRRDQDPTDGRRQLITLTNAGRRRAEGDQAARAEWLARALHHNYTEAERQILLDALTLLDRLTHL</sequence>
<evidence type="ECO:0000313" key="1">
    <source>
        <dbReference type="EMBL" id="SNQ45315.1"/>
    </source>
</evidence>
<dbReference type="InterPro" id="IPR052526">
    <property type="entry name" value="HTH-type_Bedaq_tolerance"/>
</dbReference>
<dbReference type="Gene3D" id="1.10.10.10">
    <property type="entry name" value="Winged helix-like DNA-binding domain superfamily/Winged helix DNA-binding domain"/>
    <property type="match status" value="1"/>
</dbReference>
<proteinExistence type="predicted"/>
<dbReference type="PANTHER" id="PTHR39515:SF2">
    <property type="entry name" value="HTH-TYPE TRANSCRIPTIONAL REGULATOR RV0880"/>
    <property type="match status" value="1"/>
</dbReference>
<dbReference type="EMBL" id="FZMO01000001">
    <property type="protein sequence ID" value="SNQ45315.1"/>
    <property type="molecule type" value="Genomic_DNA"/>
</dbReference>
<keyword evidence="2" id="KW-1185">Reference proteome</keyword>
<accession>A0A2I2KI20</accession>
<gene>
    <name evidence="1" type="ORF">FRACA_10074</name>
</gene>
<evidence type="ECO:0000313" key="2">
    <source>
        <dbReference type="Proteomes" id="UP000234331"/>
    </source>
</evidence>
<dbReference type="AlphaFoldDB" id="A0A2I2KI20"/>
<dbReference type="Gene3D" id="1.10.287.100">
    <property type="match status" value="1"/>
</dbReference>
<dbReference type="PANTHER" id="PTHR39515">
    <property type="entry name" value="CONSERVED PROTEIN"/>
    <property type="match status" value="1"/>
</dbReference>